<sequence>MARIAFILLTHKDPQGVVDQARRLTATGDYVVIHYDRSAPAQDYRMIRDALASEPGVAFAPRRYRCGWGEWSLVAATLSALREAERRFPQATHFYMLSGDCMPVKSAEYARDFLDRDDCDYIESFDFFDSDWIKTGIKGERLIYRHWFNERRNKRLFYGSLKAQRWLRLARGLPKGIQVMIGSQWWCLRRHTVEAVLALIGGRPDLVRFFRTTWIPDETFFQTLVAHLVPKTEIRRRSPTCLMFTDYGMPVTFYNDHYDLLVRQDYLFARKIRAEAQDLRAKLGALWQAEGVSFAVTNEAPRLFRFLTGRGRVGRRFAPRFWEDQGASRNHVICLVVAKKWHVAKRLTAAIRARTGIPAVDYIFNERDAGLPDLGGIASTVAKRERHRRALLRLLLDDFGSRQLVLCLDPSALALIADFASDKAETRILFVDSAFDEGYLRGHMRRTGLAGEGTPDAVIRHLLPVVESDLSHEAERLHDMDFARFSTIAAGAPEEANADAIARFLDVSNDLAHDLARTPHLFTD</sequence>
<dbReference type="InterPro" id="IPR045972">
    <property type="entry name" value="DUF5928"/>
</dbReference>
<name>A0ABV7IFZ5_9RHOB</name>
<protein>
    <recommendedName>
        <fullName evidence="14">Peptide O-xylosyltransferase</fullName>
    </recommendedName>
</protein>
<feature type="domain" description="DUF5928" evidence="15">
    <location>
        <begin position="270"/>
        <end position="524"/>
    </location>
</feature>
<keyword evidence="9" id="KW-1133">Transmembrane helix</keyword>
<evidence type="ECO:0000313" key="16">
    <source>
        <dbReference type="EMBL" id="MFC3168290.1"/>
    </source>
</evidence>
<evidence type="ECO:0000256" key="3">
    <source>
        <dbReference type="ARBA" id="ARBA00022676"/>
    </source>
</evidence>
<keyword evidence="10" id="KW-0333">Golgi apparatus</keyword>
<evidence type="ECO:0000256" key="7">
    <source>
        <dbReference type="ARBA" id="ARBA00022824"/>
    </source>
</evidence>
<evidence type="ECO:0000256" key="10">
    <source>
        <dbReference type="ARBA" id="ARBA00023034"/>
    </source>
</evidence>
<keyword evidence="6" id="KW-0479">Metal-binding</keyword>
<accession>A0ABV7IFZ5</accession>
<evidence type="ECO:0000256" key="6">
    <source>
        <dbReference type="ARBA" id="ARBA00022723"/>
    </source>
</evidence>
<organism evidence="16 17">
    <name type="scientific">Paracoccus fontiphilus</name>
    <dbReference type="NCBI Taxonomy" id="1815556"/>
    <lineage>
        <taxon>Bacteria</taxon>
        <taxon>Pseudomonadati</taxon>
        <taxon>Pseudomonadota</taxon>
        <taxon>Alphaproteobacteria</taxon>
        <taxon>Rhodobacterales</taxon>
        <taxon>Paracoccaceae</taxon>
        <taxon>Paracoccus</taxon>
    </lineage>
</organism>
<evidence type="ECO:0000256" key="11">
    <source>
        <dbReference type="ARBA" id="ARBA00023136"/>
    </source>
</evidence>
<dbReference type="InterPro" id="IPR043538">
    <property type="entry name" value="XYLT"/>
</dbReference>
<evidence type="ECO:0000256" key="1">
    <source>
        <dbReference type="ARBA" id="ARBA00004323"/>
    </source>
</evidence>
<evidence type="ECO:0000256" key="13">
    <source>
        <dbReference type="ARBA" id="ARBA00023180"/>
    </source>
</evidence>
<reference evidence="17" key="1">
    <citation type="journal article" date="2019" name="Int. J. Syst. Evol. Microbiol.">
        <title>The Global Catalogue of Microorganisms (GCM) 10K type strain sequencing project: providing services to taxonomists for standard genome sequencing and annotation.</title>
        <authorList>
            <consortium name="The Broad Institute Genomics Platform"/>
            <consortium name="The Broad Institute Genome Sequencing Center for Infectious Disease"/>
            <person name="Wu L."/>
            <person name="Ma J."/>
        </authorList>
    </citation>
    <scope>NUCLEOTIDE SEQUENCE [LARGE SCALE GENOMIC DNA]</scope>
    <source>
        <strain evidence="17">KCTC 52239</strain>
    </source>
</reference>
<comment type="caution">
    <text evidence="16">The sequence shown here is derived from an EMBL/GenBank/DDBJ whole genome shotgun (WGS) entry which is preliminary data.</text>
</comment>
<evidence type="ECO:0000256" key="9">
    <source>
        <dbReference type="ARBA" id="ARBA00022989"/>
    </source>
</evidence>
<keyword evidence="8" id="KW-0735">Signal-anchor</keyword>
<dbReference type="Pfam" id="PF19350">
    <property type="entry name" value="DUF5928"/>
    <property type="match status" value="1"/>
</dbReference>
<evidence type="ECO:0000259" key="15">
    <source>
        <dbReference type="Pfam" id="PF19350"/>
    </source>
</evidence>
<dbReference type="PANTHER" id="PTHR46025:SF3">
    <property type="entry name" value="XYLOSYLTRANSFERASE OXT"/>
    <property type="match status" value="1"/>
</dbReference>
<proteinExistence type="predicted"/>
<evidence type="ECO:0000256" key="2">
    <source>
        <dbReference type="ARBA" id="ARBA00004648"/>
    </source>
</evidence>
<evidence type="ECO:0000313" key="17">
    <source>
        <dbReference type="Proteomes" id="UP001595557"/>
    </source>
</evidence>
<keyword evidence="3" id="KW-0328">Glycosyltransferase</keyword>
<comment type="subcellular location">
    <subcellularLocation>
        <location evidence="2">Endoplasmic reticulum membrane</location>
        <topology evidence="2">Single-pass type II membrane protein</topology>
    </subcellularLocation>
    <subcellularLocation>
        <location evidence="1">Golgi apparatus membrane</location>
        <topology evidence="1">Single-pass type II membrane protein</topology>
    </subcellularLocation>
</comment>
<keyword evidence="4" id="KW-0808">Transferase</keyword>
<evidence type="ECO:0000256" key="5">
    <source>
        <dbReference type="ARBA" id="ARBA00022692"/>
    </source>
</evidence>
<evidence type="ECO:0000256" key="8">
    <source>
        <dbReference type="ARBA" id="ARBA00022968"/>
    </source>
</evidence>
<dbReference type="RefSeq" id="WP_207467034.1">
    <property type="nucleotide sequence ID" value="NZ_JAFNAW010000012.1"/>
</dbReference>
<dbReference type="InterPro" id="IPR003406">
    <property type="entry name" value="Glyco_trans_14"/>
</dbReference>
<dbReference type="Proteomes" id="UP001595557">
    <property type="component" value="Unassembled WGS sequence"/>
</dbReference>
<dbReference type="EMBL" id="JBHRTE010000039">
    <property type="protein sequence ID" value="MFC3168290.1"/>
    <property type="molecule type" value="Genomic_DNA"/>
</dbReference>
<keyword evidence="11" id="KW-0472">Membrane</keyword>
<evidence type="ECO:0000256" key="12">
    <source>
        <dbReference type="ARBA" id="ARBA00023157"/>
    </source>
</evidence>
<gene>
    <name evidence="16" type="ORF">ACFOD7_09535</name>
</gene>
<keyword evidence="12" id="KW-1015">Disulfide bond</keyword>
<keyword evidence="17" id="KW-1185">Reference proteome</keyword>
<keyword evidence="13" id="KW-0325">Glycoprotein</keyword>
<keyword evidence="5" id="KW-0812">Transmembrane</keyword>
<evidence type="ECO:0000256" key="4">
    <source>
        <dbReference type="ARBA" id="ARBA00022679"/>
    </source>
</evidence>
<dbReference type="Pfam" id="PF02485">
    <property type="entry name" value="Branch"/>
    <property type="match status" value="1"/>
</dbReference>
<keyword evidence="7" id="KW-0256">Endoplasmic reticulum</keyword>
<evidence type="ECO:0000256" key="14">
    <source>
        <dbReference type="ARBA" id="ARBA00042865"/>
    </source>
</evidence>
<dbReference type="PANTHER" id="PTHR46025">
    <property type="entry name" value="XYLOSYLTRANSFERASE OXT"/>
    <property type="match status" value="1"/>
</dbReference>